<keyword evidence="3" id="KW-1185">Reference proteome</keyword>
<protein>
    <submittedName>
        <fullName evidence="2">Uncharacterized protein</fullName>
    </submittedName>
</protein>
<feature type="transmembrane region" description="Helical" evidence="1">
    <location>
        <begin position="15"/>
        <end position="40"/>
    </location>
</feature>
<keyword evidence="1" id="KW-1133">Transmembrane helix</keyword>
<evidence type="ECO:0000313" key="2">
    <source>
        <dbReference type="EMBL" id="MFC4359918.1"/>
    </source>
</evidence>
<comment type="caution">
    <text evidence="2">The sequence shown here is derived from an EMBL/GenBank/DDBJ whole genome shotgun (WGS) entry which is preliminary data.</text>
</comment>
<sequence length="47" mass="5133">MSKFTEGVAYAVWDLLHALSIILTLLSPIIALVVLVVLVVKRRKDGA</sequence>
<proteinExistence type="predicted"/>
<name>A0ABD5PGR0_9EURY</name>
<organism evidence="2 3">
    <name type="scientific">Halobium salinum</name>
    <dbReference type="NCBI Taxonomy" id="1364940"/>
    <lineage>
        <taxon>Archaea</taxon>
        <taxon>Methanobacteriati</taxon>
        <taxon>Methanobacteriota</taxon>
        <taxon>Stenosarchaea group</taxon>
        <taxon>Halobacteria</taxon>
        <taxon>Halobacteriales</taxon>
        <taxon>Haloferacaceae</taxon>
        <taxon>Halobium</taxon>
    </lineage>
</organism>
<evidence type="ECO:0000313" key="3">
    <source>
        <dbReference type="Proteomes" id="UP001595921"/>
    </source>
</evidence>
<dbReference type="RefSeq" id="WP_267624915.1">
    <property type="nucleotide sequence ID" value="NZ_JAODIW010000010.1"/>
</dbReference>
<accession>A0ABD5PGR0</accession>
<reference evidence="2 3" key="1">
    <citation type="journal article" date="2019" name="Int. J. Syst. Evol. Microbiol.">
        <title>The Global Catalogue of Microorganisms (GCM) 10K type strain sequencing project: providing services to taxonomists for standard genome sequencing and annotation.</title>
        <authorList>
            <consortium name="The Broad Institute Genomics Platform"/>
            <consortium name="The Broad Institute Genome Sequencing Center for Infectious Disease"/>
            <person name="Wu L."/>
            <person name="Ma J."/>
        </authorList>
    </citation>
    <scope>NUCLEOTIDE SEQUENCE [LARGE SCALE GENOMIC DNA]</scope>
    <source>
        <strain evidence="2 3">CGMCC 1.12553</strain>
    </source>
</reference>
<keyword evidence="1" id="KW-0812">Transmembrane</keyword>
<gene>
    <name evidence="2" type="ORF">ACFO0N_18380</name>
</gene>
<dbReference type="Proteomes" id="UP001595921">
    <property type="component" value="Unassembled WGS sequence"/>
</dbReference>
<dbReference type="EMBL" id="JBHSDS010000009">
    <property type="protein sequence ID" value="MFC4359918.1"/>
    <property type="molecule type" value="Genomic_DNA"/>
</dbReference>
<evidence type="ECO:0000256" key="1">
    <source>
        <dbReference type="SAM" id="Phobius"/>
    </source>
</evidence>
<dbReference type="AlphaFoldDB" id="A0ABD5PGR0"/>
<keyword evidence="1" id="KW-0472">Membrane</keyword>